<evidence type="ECO:0000313" key="2">
    <source>
        <dbReference type="EMBL" id="KAK9011536.1"/>
    </source>
</evidence>
<reference evidence="2 3" key="1">
    <citation type="journal article" date="2024" name="G3 (Bethesda)">
        <title>Genome assembly of Hibiscus sabdariffa L. provides insights into metabolisms of medicinal natural products.</title>
        <authorList>
            <person name="Kim T."/>
        </authorList>
    </citation>
    <scope>NUCLEOTIDE SEQUENCE [LARGE SCALE GENOMIC DNA]</scope>
    <source>
        <strain evidence="2">TK-2024</strain>
        <tissue evidence="2">Old leaves</tissue>
    </source>
</reference>
<name>A0ABR2RF09_9ROSI</name>
<accession>A0ABR2RF09</accession>
<gene>
    <name evidence="2" type="ORF">V6N11_044383</name>
</gene>
<evidence type="ECO:0000256" key="1">
    <source>
        <dbReference type="SAM" id="MobiDB-lite"/>
    </source>
</evidence>
<protein>
    <submittedName>
        <fullName evidence="2">Uncharacterized protein</fullName>
    </submittedName>
</protein>
<organism evidence="2 3">
    <name type="scientific">Hibiscus sabdariffa</name>
    <name type="common">roselle</name>
    <dbReference type="NCBI Taxonomy" id="183260"/>
    <lineage>
        <taxon>Eukaryota</taxon>
        <taxon>Viridiplantae</taxon>
        <taxon>Streptophyta</taxon>
        <taxon>Embryophyta</taxon>
        <taxon>Tracheophyta</taxon>
        <taxon>Spermatophyta</taxon>
        <taxon>Magnoliopsida</taxon>
        <taxon>eudicotyledons</taxon>
        <taxon>Gunneridae</taxon>
        <taxon>Pentapetalae</taxon>
        <taxon>rosids</taxon>
        <taxon>malvids</taxon>
        <taxon>Malvales</taxon>
        <taxon>Malvaceae</taxon>
        <taxon>Malvoideae</taxon>
        <taxon>Hibiscus</taxon>
    </lineage>
</organism>
<feature type="region of interest" description="Disordered" evidence="1">
    <location>
        <begin position="38"/>
        <end position="71"/>
    </location>
</feature>
<proteinExistence type="predicted"/>
<dbReference type="EMBL" id="JBBPBN010000023">
    <property type="protein sequence ID" value="KAK9011536.1"/>
    <property type="molecule type" value="Genomic_DNA"/>
</dbReference>
<dbReference type="Proteomes" id="UP001396334">
    <property type="component" value="Unassembled WGS sequence"/>
</dbReference>
<sequence>MPQVSPLVTIIDAGQMRPIVPADVTCQENSQEFSIDVPGARSSEAQPSEMGVSAKSPHNIEPSCFSRDETQSVDNTIDVKCGIVGPSRVELSHRNSHVMVTRNPPSDPIYSYTYDQSYG</sequence>
<evidence type="ECO:0000313" key="3">
    <source>
        <dbReference type="Proteomes" id="UP001396334"/>
    </source>
</evidence>
<comment type="caution">
    <text evidence="2">The sequence shown here is derived from an EMBL/GenBank/DDBJ whole genome shotgun (WGS) entry which is preliminary data.</text>
</comment>
<keyword evidence="3" id="KW-1185">Reference proteome</keyword>